<dbReference type="SUPFAM" id="SSF141868">
    <property type="entry name" value="EAL domain-like"/>
    <property type="match status" value="1"/>
</dbReference>
<dbReference type="InterPro" id="IPR050706">
    <property type="entry name" value="Cyclic-di-GMP_PDE-like"/>
</dbReference>
<feature type="transmembrane region" description="Helical" evidence="2">
    <location>
        <begin position="6"/>
        <end position="26"/>
    </location>
</feature>
<protein>
    <submittedName>
        <fullName evidence="5">Diguanylate cyclase (GGDEF) domain-containing protein</fullName>
    </submittedName>
</protein>
<feature type="domain" description="EAL" evidence="3">
    <location>
        <begin position="605"/>
        <end position="845"/>
    </location>
</feature>
<evidence type="ECO:0000313" key="6">
    <source>
        <dbReference type="Proteomes" id="UP000183104"/>
    </source>
</evidence>
<feature type="domain" description="GGDEF" evidence="4">
    <location>
        <begin position="461"/>
        <end position="595"/>
    </location>
</feature>
<evidence type="ECO:0000313" key="5">
    <source>
        <dbReference type="EMBL" id="SCX77164.1"/>
    </source>
</evidence>
<dbReference type="NCBIfam" id="TIGR00254">
    <property type="entry name" value="GGDEF"/>
    <property type="match status" value="1"/>
</dbReference>
<organism evidence="5 6">
    <name type="scientific">Thiohalorhabdus denitrificans</name>
    <dbReference type="NCBI Taxonomy" id="381306"/>
    <lineage>
        <taxon>Bacteria</taxon>
        <taxon>Pseudomonadati</taxon>
        <taxon>Pseudomonadota</taxon>
        <taxon>Gammaproteobacteria</taxon>
        <taxon>Thiohalorhabdales</taxon>
        <taxon>Thiohalorhabdaceae</taxon>
        <taxon>Thiohalorhabdus</taxon>
    </lineage>
</organism>
<dbReference type="OrthoDB" id="9816034at2"/>
<dbReference type="InterPro" id="IPR000160">
    <property type="entry name" value="GGDEF_dom"/>
</dbReference>
<dbReference type="SUPFAM" id="SSF55073">
    <property type="entry name" value="Nucleotide cyclase"/>
    <property type="match status" value="1"/>
</dbReference>
<dbReference type="PROSITE" id="PS50887">
    <property type="entry name" value="GGDEF"/>
    <property type="match status" value="1"/>
</dbReference>
<dbReference type="InterPro" id="IPR001633">
    <property type="entry name" value="EAL_dom"/>
</dbReference>
<evidence type="ECO:0000259" key="4">
    <source>
        <dbReference type="PROSITE" id="PS50887"/>
    </source>
</evidence>
<proteinExistence type="predicted"/>
<comment type="cofactor">
    <cofactor evidence="1">
        <name>Mg(2+)</name>
        <dbReference type="ChEBI" id="CHEBI:18420"/>
    </cofactor>
</comment>
<dbReference type="Gene3D" id="3.20.20.450">
    <property type="entry name" value="EAL domain"/>
    <property type="match status" value="1"/>
</dbReference>
<evidence type="ECO:0000259" key="3">
    <source>
        <dbReference type="PROSITE" id="PS50883"/>
    </source>
</evidence>
<dbReference type="InterPro" id="IPR029787">
    <property type="entry name" value="Nucleotide_cyclase"/>
</dbReference>
<dbReference type="GO" id="GO:0071111">
    <property type="term" value="F:cyclic-guanylate-specific phosphodiesterase activity"/>
    <property type="evidence" value="ECO:0007669"/>
    <property type="project" value="InterPro"/>
</dbReference>
<dbReference type="STRING" id="381306.AN478_12540"/>
<dbReference type="RefSeq" id="WP_054966953.1">
    <property type="nucleotide sequence ID" value="NZ_FMUN01000001.1"/>
</dbReference>
<dbReference type="PATRIC" id="fig|381306.5.peg.1660"/>
<dbReference type="Pfam" id="PF00990">
    <property type="entry name" value="GGDEF"/>
    <property type="match status" value="1"/>
</dbReference>
<dbReference type="Proteomes" id="UP000183104">
    <property type="component" value="Unassembled WGS sequence"/>
</dbReference>
<dbReference type="PANTHER" id="PTHR33121:SF71">
    <property type="entry name" value="OXYGEN SENSOR PROTEIN DOSP"/>
    <property type="match status" value="1"/>
</dbReference>
<dbReference type="CDD" id="cd01948">
    <property type="entry name" value="EAL"/>
    <property type="match status" value="1"/>
</dbReference>
<dbReference type="SMART" id="SM00052">
    <property type="entry name" value="EAL"/>
    <property type="match status" value="1"/>
</dbReference>
<dbReference type="Gene3D" id="3.30.450.290">
    <property type="match status" value="1"/>
</dbReference>
<keyword evidence="6" id="KW-1185">Reference proteome</keyword>
<evidence type="ECO:0000256" key="2">
    <source>
        <dbReference type="SAM" id="Phobius"/>
    </source>
</evidence>
<dbReference type="InterPro" id="IPR043128">
    <property type="entry name" value="Rev_trsase/Diguanyl_cyclase"/>
</dbReference>
<dbReference type="EMBL" id="FMUN01000001">
    <property type="protein sequence ID" value="SCX77164.1"/>
    <property type="molecule type" value="Genomic_DNA"/>
</dbReference>
<keyword evidence="2" id="KW-0812">Transmembrane</keyword>
<dbReference type="PROSITE" id="PS50883">
    <property type="entry name" value="EAL"/>
    <property type="match status" value="1"/>
</dbReference>
<accession>A0A0P9C2E0</accession>
<name>A0A0P9C2E0_9GAMM</name>
<dbReference type="CDD" id="cd01949">
    <property type="entry name" value="GGDEF"/>
    <property type="match status" value="1"/>
</dbReference>
<dbReference type="Gene3D" id="3.30.70.270">
    <property type="match status" value="1"/>
</dbReference>
<dbReference type="InterPro" id="IPR035919">
    <property type="entry name" value="EAL_sf"/>
</dbReference>
<sequence>MRSLKGFILVAAVAASMILFGIAYGVTSWISRRYVQQDAEEQARFLAEQTFSSMFQVMRRGWDREDVEGFLGALERTTEGERFGIEVFRGGLVEERFGPIEQPPLTPAVREAFRTGEPGRVEEDNRLTFVHPLRARAECLQCHTNAGVGDVLGVITVEEDLGPAIQAAREQFRTAFLLIALVPLGAAVGVAWIISRRIDRSVASLSGSIEQVSTVSDLREVEQEIPDVGFTELNTLAAQVRELSSRLQGIAVDKDLLEFEIRLLEKFVITSDVVQDWRDYIKNLLWEINGIIEAYSLFSLFKVDEELYDLEVFWLHPPSFETREAVTSRINHAIEGNPCFGAATEVEIHHNVADPGAPELAVSAQELDVQTKSLFLDSPKIGGIVGIGVNAATTRDPTRVLVTESILSTLLNVVGSVRAISKYTRDLEYYASRDPLTNLYNQRTFREFLSYEVGRAERHGYSFGLLVVDLDNFKNINDRFGHPVGDKFLQRFAGALHDALRDGDVWARYGGDEFVGLLPETGAEQAYAVAQRLLEAADGVVLDTPDGTRVRATVSVGIAMYPAHATDAHDLFLFADNMMYRAKTQGKHRIGMPTEEDVVEVFRELGEKSHLVQEAIDGAAVVPYYQPIRAVADGAVLAHEVLSRLPSGGEVLRAEEFIEHAERMGVVHKLDYRVMERAFADAREAGYQGLLFINLSPRALVLEEFPARTRELVRAHGMDPARVVFELTERETVRNLNLLERFISDLKRDGFQFAVDDFGSGFSSFHYLKRLPIDYVKIEGEFVANMTRDPRDHAFVKSMATLAAELGIHTIAELIEEEEVLQAVREVGIPLGQGFHLGHPSPDLG</sequence>
<dbReference type="SMART" id="SM00267">
    <property type="entry name" value="GGDEF"/>
    <property type="match status" value="1"/>
</dbReference>
<reference evidence="6" key="1">
    <citation type="submission" date="2016-10" db="EMBL/GenBank/DDBJ databases">
        <authorList>
            <person name="Varghese N."/>
        </authorList>
    </citation>
    <scope>NUCLEOTIDE SEQUENCE [LARGE SCALE GENOMIC DNA]</scope>
    <source>
        <strain evidence="6">HL 19</strain>
    </source>
</reference>
<feature type="transmembrane region" description="Helical" evidence="2">
    <location>
        <begin position="175"/>
        <end position="194"/>
    </location>
</feature>
<gene>
    <name evidence="5" type="ORF">SAMN05661077_0348</name>
</gene>
<dbReference type="FunFam" id="3.30.70.270:FF:000001">
    <property type="entry name" value="Diguanylate cyclase domain protein"/>
    <property type="match status" value="1"/>
</dbReference>
<evidence type="ECO:0000256" key="1">
    <source>
        <dbReference type="ARBA" id="ARBA00001946"/>
    </source>
</evidence>
<keyword evidence="2" id="KW-0472">Membrane</keyword>
<keyword evidence="2" id="KW-1133">Transmembrane helix</keyword>
<dbReference type="Pfam" id="PF00563">
    <property type="entry name" value="EAL"/>
    <property type="match status" value="1"/>
</dbReference>
<dbReference type="AlphaFoldDB" id="A0A0P9C2E0"/>
<dbReference type="PANTHER" id="PTHR33121">
    <property type="entry name" value="CYCLIC DI-GMP PHOSPHODIESTERASE PDEF"/>
    <property type="match status" value="1"/>
</dbReference>